<dbReference type="GO" id="GO:0000978">
    <property type="term" value="F:RNA polymerase II cis-regulatory region sequence-specific DNA binding"/>
    <property type="evidence" value="ECO:0007669"/>
    <property type="project" value="TreeGrafter"/>
</dbReference>
<dbReference type="InterPro" id="IPR011598">
    <property type="entry name" value="bHLH_dom"/>
</dbReference>
<dbReference type="EMBL" id="ML994717">
    <property type="protein sequence ID" value="KAF2176040.1"/>
    <property type="molecule type" value="Genomic_DNA"/>
</dbReference>
<accession>A0A6A6DDI5</accession>
<dbReference type="PROSITE" id="PS50888">
    <property type="entry name" value="BHLH"/>
    <property type="match status" value="1"/>
</dbReference>
<dbReference type="PANTHER" id="PTHR15741">
    <property type="entry name" value="BASIC HELIX-LOOP-HELIX ZIP TRANSCRIPTION FACTOR"/>
    <property type="match status" value="1"/>
</dbReference>
<keyword evidence="9" id="KW-1185">Reference proteome</keyword>
<comment type="subcellular location">
    <subcellularLocation>
        <location evidence="1">Nucleus</location>
    </subcellularLocation>
</comment>
<sequence length="526" mass="56885">MDARTRAFLEQQYQLKCVYLATLTALVSPVVVPNHSGVQLPTNFITSPGAQYSPLNPTLTYHGHSTVTNSSSAEIATDEDVYMIEESGALQSASVRPKGYSINIPRPTGAATRPIQPPTFEPNPRESDLATPLLSKDVKELLQRIEQTKDSLSHNLPIFGSHHNSCSSKSRCITSCPECRISPLSKSASALQSSKMTAGHNGVISERQGVWPATPASLVRSNEQPQSISDVTTPSNSLSLSQNGMILIPENPPLAEAASSQRRPSPARRGTAVQAQSKDTPPCNSLRKSRAHGRPSISPGPLALSAKATFPSTARMDPRRHGVRKRSDANGAPHVRSLLRTTSPRIKPLLPEEGVYLERSCQKLSDPAILLESKSNYQHFIEGTRVPGVKYPEGLYEKLNSKRTSHKVAEQARRNRMNVALGELGRLLPTTDGMGTNSSGSEIPGRMGCANSPKGKANEINGEKVVDGAGCGGARDSDSKAKIVESAIDYIKQLQRDVLEWEQSFEKGKGEIEVLRRLRDAEGGVN</sequence>
<dbReference type="GO" id="GO:0005634">
    <property type="term" value="C:nucleus"/>
    <property type="evidence" value="ECO:0007669"/>
    <property type="project" value="UniProtKB-SubCell"/>
</dbReference>
<reference evidence="8" key="1">
    <citation type="journal article" date="2020" name="Stud. Mycol.">
        <title>101 Dothideomycetes genomes: a test case for predicting lifestyles and emergence of pathogens.</title>
        <authorList>
            <person name="Haridas S."/>
            <person name="Albert R."/>
            <person name="Binder M."/>
            <person name="Bloem J."/>
            <person name="Labutti K."/>
            <person name="Salamov A."/>
            <person name="Andreopoulos B."/>
            <person name="Baker S."/>
            <person name="Barry K."/>
            <person name="Bills G."/>
            <person name="Bluhm B."/>
            <person name="Cannon C."/>
            <person name="Castanera R."/>
            <person name="Culley D."/>
            <person name="Daum C."/>
            <person name="Ezra D."/>
            <person name="Gonzalez J."/>
            <person name="Henrissat B."/>
            <person name="Kuo A."/>
            <person name="Liang C."/>
            <person name="Lipzen A."/>
            <person name="Lutzoni F."/>
            <person name="Magnuson J."/>
            <person name="Mondo S."/>
            <person name="Nolan M."/>
            <person name="Ohm R."/>
            <person name="Pangilinan J."/>
            <person name="Park H.-J."/>
            <person name="Ramirez L."/>
            <person name="Alfaro M."/>
            <person name="Sun H."/>
            <person name="Tritt A."/>
            <person name="Yoshinaga Y."/>
            <person name="Zwiers L.-H."/>
            <person name="Turgeon B."/>
            <person name="Goodwin S."/>
            <person name="Spatafora J."/>
            <person name="Crous P."/>
            <person name="Grigoriev I."/>
        </authorList>
    </citation>
    <scope>NUCLEOTIDE SEQUENCE</scope>
    <source>
        <strain evidence="8">CBS 207.26</strain>
    </source>
</reference>
<dbReference type="GO" id="GO:0046983">
    <property type="term" value="F:protein dimerization activity"/>
    <property type="evidence" value="ECO:0007669"/>
    <property type="project" value="InterPro"/>
</dbReference>
<feature type="region of interest" description="Disordered" evidence="6">
    <location>
        <begin position="255"/>
        <end position="335"/>
    </location>
</feature>
<name>A0A6A6DDI5_9PEZI</name>
<evidence type="ECO:0000256" key="3">
    <source>
        <dbReference type="ARBA" id="ARBA00023125"/>
    </source>
</evidence>
<dbReference type="InterPro" id="IPR052207">
    <property type="entry name" value="Max-like/E-box_TFs"/>
</dbReference>
<evidence type="ECO:0000256" key="6">
    <source>
        <dbReference type="SAM" id="MobiDB-lite"/>
    </source>
</evidence>
<dbReference type="PANTHER" id="PTHR15741:SF27">
    <property type="entry name" value="TRANSCRIPTION FACTOR AP-4"/>
    <property type="match status" value="1"/>
</dbReference>
<feature type="compositionally biased region" description="Low complexity" evidence="6">
    <location>
        <begin position="255"/>
        <end position="269"/>
    </location>
</feature>
<dbReference type="Pfam" id="PF00010">
    <property type="entry name" value="HLH"/>
    <property type="match status" value="1"/>
</dbReference>
<feature type="compositionally biased region" description="Polar residues" evidence="6">
    <location>
        <begin position="219"/>
        <end position="239"/>
    </location>
</feature>
<keyword evidence="3" id="KW-0238">DNA-binding</keyword>
<dbReference type="InterPro" id="IPR036638">
    <property type="entry name" value="HLH_DNA-bd_sf"/>
</dbReference>
<feature type="region of interest" description="Disordered" evidence="6">
    <location>
        <begin position="427"/>
        <end position="460"/>
    </location>
</feature>
<keyword evidence="2" id="KW-0805">Transcription regulation</keyword>
<dbReference type="Proteomes" id="UP000800200">
    <property type="component" value="Unassembled WGS sequence"/>
</dbReference>
<evidence type="ECO:0000256" key="2">
    <source>
        <dbReference type="ARBA" id="ARBA00023015"/>
    </source>
</evidence>
<evidence type="ECO:0000256" key="4">
    <source>
        <dbReference type="ARBA" id="ARBA00023163"/>
    </source>
</evidence>
<keyword evidence="4" id="KW-0804">Transcription</keyword>
<keyword evidence="5" id="KW-0539">Nucleus</keyword>
<evidence type="ECO:0000259" key="7">
    <source>
        <dbReference type="PROSITE" id="PS50888"/>
    </source>
</evidence>
<dbReference type="Gene3D" id="4.10.280.10">
    <property type="entry name" value="Helix-loop-helix DNA-binding domain"/>
    <property type="match status" value="1"/>
</dbReference>
<feature type="region of interest" description="Disordered" evidence="6">
    <location>
        <begin position="217"/>
        <end position="239"/>
    </location>
</feature>
<feature type="domain" description="BHLH" evidence="7">
    <location>
        <begin position="401"/>
        <end position="494"/>
    </location>
</feature>
<dbReference type="CDD" id="cd11392">
    <property type="entry name" value="bHLH_ScPHO4_like"/>
    <property type="match status" value="1"/>
</dbReference>
<dbReference type="OrthoDB" id="5344169at2759"/>
<feature type="compositionally biased region" description="Basic and acidic residues" evidence="6">
    <location>
        <begin position="316"/>
        <end position="328"/>
    </location>
</feature>
<feature type="compositionally biased region" description="Polar residues" evidence="6">
    <location>
        <begin position="273"/>
        <end position="283"/>
    </location>
</feature>
<dbReference type="SMART" id="SM00353">
    <property type="entry name" value="HLH"/>
    <property type="match status" value="1"/>
</dbReference>
<dbReference type="GO" id="GO:0000981">
    <property type="term" value="F:DNA-binding transcription factor activity, RNA polymerase II-specific"/>
    <property type="evidence" value="ECO:0007669"/>
    <property type="project" value="TreeGrafter"/>
</dbReference>
<proteinExistence type="predicted"/>
<evidence type="ECO:0000313" key="8">
    <source>
        <dbReference type="EMBL" id="KAF2176040.1"/>
    </source>
</evidence>
<feature type="region of interest" description="Disordered" evidence="6">
    <location>
        <begin position="104"/>
        <end position="127"/>
    </location>
</feature>
<dbReference type="AlphaFoldDB" id="A0A6A6DDI5"/>
<gene>
    <name evidence="8" type="ORF">K469DRAFT_755922</name>
</gene>
<protein>
    <recommendedName>
        <fullName evidence="7">BHLH domain-containing protein</fullName>
    </recommendedName>
</protein>
<evidence type="ECO:0000256" key="5">
    <source>
        <dbReference type="ARBA" id="ARBA00023242"/>
    </source>
</evidence>
<organism evidence="8 9">
    <name type="scientific">Zopfia rhizophila CBS 207.26</name>
    <dbReference type="NCBI Taxonomy" id="1314779"/>
    <lineage>
        <taxon>Eukaryota</taxon>
        <taxon>Fungi</taxon>
        <taxon>Dikarya</taxon>
        <taxon>Ascomycota</taxon>
        <taxon>Pezizomycotina</taxon>
        <taxon>Dothideomycetes</taxon>
        <taxon>Dothideomycetes incertae sedis</taxon>
        <taxon>Zopfiaceae</taxon>
        <taxon>Zopfia</taxon>
    </lineage>
</organism>
<dbReference type="SUPFAM" id="SSF47459">
    <property type="entry name" value="HLH, helix-loop-helix DNA-binding domain"/>
    <property type="match status" value="1"/>
</dbReference>
<evidence type="ECO:0000256" key="1">
    <source>
        <dbReference type="ARBA" id="ARBA00004123"/>
    </source>
</evidence>
<evidence type="ECO:0000313" key="9">
    <source>
        <dbReference type="Proteomes" id="UP000800200"/>
    </source>
</evidence>